<dbReference type="eggNOG" id="ENOG5033R0Q">
    <property type="taxonomic scope" value="Bacteria"/>
</dbReference>
<evidence type="ECO:0008006" key="5">
    <source>
        <dbReference type="Google" id="ProtNLM"/>
    </source>
</evidence>
<dbReference type="STRING" id="1068978.AMETH_0039"/>
<keyword evidence="2" id="KW-0812">Transmembrane</keyword>
<name>A0A076MMD4_AMYME</name>
<reference evidence="3 4" key="1">
    <citation type="submission" date="2014-07" db="EMBL/GenBank/DDBJ databases">
        <title>Whole Genome Sequence of the Amycolatopsis methanolica 239.</title>
        <authorList>
            <person name="Tang B."/>
        </authorList>
    </citation>
    <scope>NUCLEOTIDE SEQUENCE [LARGE SCALE GENOMIC DNA]</scope>
    <source>
        <strain evidence="3 4">239</strain>
    </source>
</reference>
<protein>
    <recommendedName>
        <fullName evidence="5">DUF4350 domain-containing protein</fullName>
    </recommendedName>
</protein>
<feature type="transmembrane region" description="Helical" evidence="2">
    <location>
        <begin position="320"/>
        <end position="341"/>
    </location>
</feature>
<evidence type="ECO:0000256" key="2">
    <source>
        <dbReference type="SAM" id="Phobius"/>
    </source>
</evidence>
<evidence type="ECO:0000313" key="3">
    <source>
        <dbReference type="EMBL" id="AIJ20131.1"/>
    </source>
</evidence>
<dbReference type="PATRIC" id="fig|1068978.7.peg.43"/>
<keyword evidence="2" id="KW-0472">Membrane</keyword>
<gene>
    <name evidence="3" type="ORF">AMETH_0039</name>
</gene>
<feature type="region of interest" description="Disordered" evidence="1">
    <location>
        <begin position="35"/>
        <end position="56"/>
    </location>
</feature>
<sequence>MKRGLEWLRWGCLAAAIGVLVVFLVAQGQTFDVSYGQSPTRTDPIREGEAGELSDTTVPSVAEMTALVAATSVTRLPGSIAQWDEQQVRAAIGATDVRILVAPPGLDEAERDRVRDVENANITIMGTQVTGDPGRVAADRLTGWRAQFAAGDVTDLLLFLIAHIQDRPEPPDADTIRYRQPTAAELEPVVADLRASGTHGMTDIPAAADAFPNGALFVVLPRQRAGQPIPDYGTALTSVFSGKPIVVMYGEWVEYHGPQAADFAEIAAAGFYGQYSDRLSLYAYPQRNILGAYLDRVTDVRYAGLFDRPLPYQPFDPVRVALPALPWIFAACALVFLVLTARAVRTTGQRRPGASVRMAGLTALAIEVSGLTGDTTDPALTRAIATLQSAREAVAENLPDQHVAALLDDAEAELDHVAKTLKRREYRPAVYLRGRLA</sequence>
<accession>A0A076MMD4</accession>
<dbReference type="KEGG" id="amq:AMETH_0039"/>
<dbReference type="AlphaFoldDB" id="A0A076MMD4"/>
<dbReference type="EMBL" id="CP009110">
    <property type="protein sequence ID" value="AIJ20131.1"/>
    <property type="molecule type" value="Genomic_DNA"/>
</dbReference>
<evidence type="ECO:0000256" key="1">
    <source>
        <dbReference type="SAM" id="MobiDB-lite"/>
    </source>
</evidence>
<organism evidence="3 4">
    <name type="scientific">Amycolatopsis methanolica 239</name>
    <dbReference type="NCBI Taxonomy" id="1068978"/>
    <lineage>
        <taxon>Bacteria</taxon>
        <taxon>Bacillati</taxon>
        <taxon>Actinomycetota</taxon>
        <taxon>Actinomycetes</taxon>
        <taxon>Pseudonocardiales</taxon>
        <taxon>Pseudonocardiaceae</taxon>
        <taxon>Amycolatopsis</taxon>
        <taxon>Amycolatopsis methanolica group</taxon>
    </lineage>
</organism>
<dbReference type="Proteomes" id="UP000062973">
    <property type="component" value="Chromosome"/>
</dbReference>
<keyword evidence="4" id="KW-1185">Reference proteome</keyword>
<keyword evidence="2" id="KW-1133">Transmembrane helix</keyword>
<dbReference type="RefSeq" id="WP_223843017.1">
    <property type="nucleotide sequence ID" value="NZ_AQUL01000001.1"/>
</dbReference>
<proteinExistence type="predicted"/>
<dbReference type="HOGENOM" id="CLU_032386_0_0_11"/>
<evidence type="ECO:0000313" key="4">
    <source>
        <dbReference type="Proteomes" id="UP000062973"/>
    </source>
</evidence>